<sequence>RRNLGRGRGLESVGTNFGRALGLDLRSREKQSKVTRMAPGCKSKNIIQLTSMPERRILVASNQPPQCTRSELPHPKPSSIAQPDQLESPQTIGSSIVSVPSTRRNVRGATREKGTERLVRQLGHAILVPIPSSSGAPEGEHSTSLTNEIGKEIQSSTSVHSCGWDNIDAEIREAIILRVRAEAGRRETAPTGLTTATSLDRPCEHGCYGGMWLAVHREFGSWAVAGACLRVVATVSTAARRGDEDLRRLRCVAGVVRRPWRCSGGGCKGERRCGWRRRPEVALREVVNGGGARCGGGEVLGRGAWIWGSLASRLGRTWVAGDGGQRFGRQRGDCGGGRGRQRDREELGAVLELVLKIVKFWSFP</sequence>
<gene>
    <name evidence="2" type="ORF">A4U43_C07F27500</name>
</gene>
<feature type="non-terminal residue" evidence="2">
    <location>
        <position position="1"/>
    </location>
</feature>
<keyword evidence="3" id="KW-1185">Reference proteome</keyword>
<dbReference type="EMBL" id="CM007387">
    <property type="protein sequence ID" value="ONK64573.1"/>
    <property type="molecule type" value="Genomic_DNA"/>
</dbReference>
<proteinExistence type="predicted"/>
<evidence type="ECO:0000313" key="2">
    <source>
        <dbReference type="EMBL" id="ONK64573.1"/>
    </source>
</evidence>
<accession>A0A5P1EFN8</accession>
<dbReference type="Proteomes" id="UP000243459">
    <property type="component" value="Chromosome 7"/>
</dbReference>
<feature type="region of interest" description="Disordered" evidence="1">
    <location>
        <begin position="63"/>
        <end position="92"/>
    </location>
</feature>
<reference evidence="3" key="1">
    <citation type="journal article" date="2017" name="Nat. Commun.">
        <title>The asparagus genome sheds light on the origin and evolution of a young Y chromosome.</title>
        <authorList>
            <person name="Harkess A."/>
            <person name="Zhou J."/>
            <person name="Xu C."/>
            <person name="Bowers J.E."/>
            <person name="Van der Hulst R."/>
            <person name="Ayyampalayam S."/>
            <person name="Mercati F."/>
            <person name="Riccardi P."/>
            <person name="McKain M.R."/>
            <person name="Kakrana A."/>
            <person name="Tang H."/>
            <person name="Ray J."/>
            <person name="Groenendijk J."/>
            <person name="Arikit S."/>
            <person name="Mathioni S.M."/>
            <person name="Nakano M."/>
            <person name="Shan H."/>
            <person name="Telgmann-Rauber A."/>
            <person name="Kanno A."/>
            <person name="Yue Z."/>
            <person name="Chen H."/>
            <person name="Li W."/>
            <person name="Chen Y."/>
            <person name="Xu X."/>
            <person name="Zhang Y."/>
            <person name="Luo S."/>
            <person name="Chen H."/>
            <person name="Gao J."/>
            <person name="Mao Z."/>
            <person name="Pires J.C."/>
            <person name="Luo M."/>
            <person name="Kudrna D."/>
            <person name="Wing R.A."/>
            <person name="Meyers B.C."/>
            <person name="Yi K."/>
            <person name="Kong H."/>
            <person name="Lavrijsen P."/>
            <person name="Sunseri F."/>
            <person name="Falavigna A."/>
            <person name="Ye Y."/>
            <person name="Leebens-Mack J.H."/>
            <person name="Chen G."/>
        </authorList>
    </citation>
    <scope>NUCLEOTIDE SEQUENCE [LARGE SCALE GENOMIC DNA]</scope>
    <source>
        <strain evidence="3">cv. DH0086</strain>
    </source>
</reference>
<feature type="compositionally biased region" description="Polar residues" evidence="1">
    <location>
        <begin position="79"/>
        <end position="92"/>
    </location>
</feature>
<evidence type="ECO:0000313" key="3">
    <source>
        <dbReference type="Proteomes" id="UP000243459"/>
    </source>
</evidence>
<dbReference type="AlphaFoldDB" id="A0A5P1EFN8"/>
<protein>
    <submittedName>
        <fullName evidence="2">Uncharacterized protein</fullName>
    </submittedName>
</protein>
<name>A0A5P1EFN8_ASPOF</name>
<organism evidence="2 3">
    <name type="scientific">Asparagus officinalis</name>
    <name type="common">Garden asparagus</name>
    <dbReference type="NCBI Taxonomy" id="4686"/>
    <lineage>
        <taxon>Eukaryota</taxon>
        <taxon>Viridiplantae</taxon>
        <taxon>Streptophyta</taxon>
        <taxon>Embryophyta</taxon>
        <taxon>Tracheophyta</taxon>
        <taxon>Spermatophyta</taxon>
        <taxon>Magnoliopsida</taxon>
        <taxon>Liliopsida</taxon>
        <taxon>Asparagales</taxon>
        <taxon>Asparagaceae</taxon>
        <taxon>Asparagoideae</taxon>
        <taxon>Asparagus</taxon>
    </lineage>
</organism>
<evidence type="ECO:0000256" key="1">
    <source>
        <dbReference type="SAM" id="MobiDB-lite"/>
    </source>
</evidence>
<dbReference type="Gramene" id="ONK64573">
    <property type="protein sequence ID" value="ONK64573"/>
    <property type="gene ID" value="A4U43_C07F27500"/>
</dbReference>